<dbReference type="GO" id="GO:0000428">
    <property type="term" value="C:DNA-directed RNA polymerase complex"/>
    <property type="evidence" value="ECO:0007669"/>
    <property type="project" value="UniProtKB-KW"/>
</dbReference>
<dbReference type="PANTHER" id="PTHR19376">
    <property type="entry name" value="DNA-DIRECTED RNA POLYMERASE"/>
    <property type="match status" value="1"/>
</dbReference>
<evidence type="ECO:0000313" key="10">
    <source>
        <dbReference type="EMBL" id="ETJ04455.1"/>
    </source>
</evidence>
<keyword evidence="5" id="KW-0548">Nucleotidyltransferase</keyword>
<keyword evidence="3 10" id="KW-0240">DNA-directed RNA polymerase</keyword>
<evidence type="ECO:0000256" key="5">
    <source>
        <dbReference type="ARBA" id="ARBA00022695"/>
    </source>
</evidence>
<dbReference type="PANTHER" id="PTHR19376:SF54">
    <property type="entry name" value="DNA-DIRECTED RNA POLYMERASE SUBUNIT BETA"/>
    <property type="match status" value="1"/>
</dbReference>
<organism evidence="10 11">
    <name type="scientific">Actinomyces urogenitalis DORA_12</name>
    <dbReference type="NCBI Taxonomy" id="1403939"/>
    <lineage>
        <taxon>Bacteria</taxon>
        <taxon>Bacillati</taxon>
        <taxon>Actinomycetota</taxon>
        <taxon>Actinomycetes</taxon>
        <taxon>Actinomycetales</taxon>
        <taxon>Actinomycetaceae</taxon>
        <taxon>Actinomyces</taxon>
    </lineage>
</organism>
<dbReference type="InterPro" id="IPR007081">
    <property type="entry name" value="RNA_pol_Rpb1_5"/>
</dbReference>
<dbReference type="Pfam" id="PF04998">
    <property type="entry name" value="RNA_pol_Rpb1_5"/>
    <property type="match status" value="1"/>
</dbReference>
<dbReference type="GO" id="GO:0006351">
    <property type="term" value="P:DNA-templated transcription"/>
    <property type="evidence" value="ECO:0007669"/>
    <property type="project" value="InterPro"/>
</dbReference>
<name>W1VHZ4_9ACTO</name>
<evidence type="ECO:0000256" key="6">
    <source>
        <dbReference type="ARBA" id="ARBA00022723"/>
    </source>
</evidence>
<proteinExistence type="predicted"/>
<feature type="non-terminal residue" evidence="10">
    <location>
        <position position="154"/>
    </location>
</feature>
<reference evidence="10 11" key="1">
    <citation type="submission" date="2013-12" db="EMBL/GenBank/DDBJ databases">
        <title>A Varibaculum cambriense genome reconstructed from a premature infant gut community with otherwise low bacterial novelty that shifts toward anaerobic metabolism during the third week of life.</title>
        <authorList>
            <person name="Brown C.T."/>
            <person name="Sharon I."/>
            <person name="Thomas B.C."/>
            <person name="Castelle C.J."/>
            <person name="Morowitz M.J."/>
            <person name="Banfield J.F."/>
        </authorList>
    </citation>
    <scope>NUCLEOTIDE SEQUENCE [LARGE SCALE GENOMIC DNA]</scope>
    <source>
        <strain evidence="11">DORA_12</strain>
    </source>
</reference>
<sequence>LATTVYGTTLARDVVDEAGNVVVAAGTDLGEAEVAAAIEAGAEEITVRSVLTCDSAVGTCAACYGRSLATGKRVDIGEAVGIIAAQSIGEPGTQLTMRTFHTGGAAGAADITQGLPRVQELFEARTPKGEAAVAEAAGTLKIEDDAEGKRLVIT</sequence>
<keyword evidence="4" id="KW-0808">Transferase</keyword>
<accession>W1VHZ4</accession>
<evidence type="ECO:0000313" key="11">
    <source>
        <dbReference type="Proteomes" id="UP000018852"/>
    </source>
</evidence>
<dbReference type="GO" id="GO:0003899">
    <property type="term" value="F:DNA-directed RNA polymerase activity"/>
    <property type="evidence" value="ECO:0007669"/>
    <property type="project" value="UniProtKB-EC"/>
</dbReference>
<dbReference type="AlphaFoldDB" id="W1VHZ4"/>
<feature type="domain" description="RNA polymerase Rpb1" evidence="9">
    <location>
        <begin position="44"/>
        <end position="145"/>
    </location>
</feature>
<evidence type="ECO:0000256" key="1">
    <source>
        <dbReference type="ARBA" id="ARBA00004026"/>
    </source>
</evidence>
<evidence type="ECO:0000256" key="3">
    <source>
        <dbReference type="ARBA" id="ARBA00022478"/>
    </source>
</evidence>
<dbReference type="InterPro" id="IPR045867">
    <property type="entry name" value="DNA-dir_RpoC_beta_prime"/>
</dbReference>
<dbReference type="EC" id="2.7.7.6" evidence="2"/>
<comment type="caution">
    <text evidence="10">The sequence shown here is derived from an EMBL/GenBank/DDBJ whole genome shotgun (WGS) entry which is preliminary data.</text>
</comment>
<comment type="catalytic activity">
    <reaction evidence="8">
        <text>RNA(n) + a ribonucleoside 5'-triphosphate = RNA(n+1) + diphosphate</text>
        <dbReference type="Rhea" id="RHEA:21248"/>
        <dbReference type="Rhea" id="RHEA-COMP:14527"/>
        <dbReference type="Rhea" id="RHEA-COMP:17342"/>
        <dbReference type="ChEBI" id="CHEBI:33019"/>
        <dbReference type="ChEBI" id="CHEBI:61557"/>
        <dbReference type="ChEBI" id="CHEBI:140395"/>
        <dbReference type="EC" id="2.7.7.6"/>
    </reaction>
</comment>
<dbReference type="GO" id="GO:0046872">
    <property type="term" value="F:metal ion binding"/>
    <property type="evidence" value="ECO:0007669"/>
    <property type="project" value="UniProtKB-KW"/>
</dbReference>
<evidence type="ECO:0000256" key="4">
    <source>
        <dbReference type="ARBA" id="ARBA00022679"/>
    </source>
</evidence>
<dbReference type="Proteomes" id="UP000018852">
    <property type="component" value="Unassembled WGS sequence"/>
</dbReference>
<evidence type="ECO:0000259" key="9">
    <source>
        <dbReference type="Pfam" id="PF04998"/>
    </source>
</evidence>
<gene>
    <name evidence="10" type="ORF">Q605_AUC00675G0001</name>
</gene>
<evidence type="ECO:0000256" key="7">
    <source>
        <dbReference type="ARBA" id="ARBA00023163"/>
    </source>
</evidence>
<protein>
    <recommendedName>
        <fullName evidence="2">DNA-directed RNA polymerase</fullName>
        <ecNumber evidence="2">2.7.7.6</ecNumber>
    </recommendedName>
</protein>
<feature type="non-terminal residue" evidence="10">
    <location>
        <position position="1"/>
    </location>
</feature>
<evidence type="ECO:0000256" key="2">
    <source>
        <dbReference type="ARBA" id="ARBA00012418"/>
    </source>
</evidence>
<evidence type="ECO:0000256" key="8">
    <source>
        <dbReference type="ARBA" id="ARBA00048552"/>
    </source>
</evidence>
<dbReference type="GO" id="GO:0003677">
    <property type="term" value="F:DNA binding"/>
    <property type="evidence" value="ECO:0007669"/>
    <property type="project" value="InterPro"/>
</dbReference>
<keyword evidence="7" id="KW-0804">Transcription</keyword>
<comment type="function">
    <text evidence="1">DNA-dependent RNA polymerase catalyzes the transcription of DNA into RNA using the four ribonucleoside triphosphates as substrates.</text>
</comment>
<keyword evidence="6" id="KW-0479">Metal-binding</keyword>
<dbReference type="EMBL" id="AZLV01000675">
    <property type="protein sequence ID" value="ETJ04455.1"/>
    <property type="molecule type" value="Genomic_DNA"/>
</dbReference>
<dbReference type="SUPFAM" id="SSF64484">
    <property type="entry name" value="beta and beta-prime subunits of DNA dependent RNA-polymerase"/>
    <property type="match status" value="1"/>
</dbReference>